<dbReference type="Gene3D" id="3.40.630.90">
    <property type="match status" value="1"/>
</dbReference>
<dbReference type="InterPro" id="IPR052729">
    <property type="entry name" value="Acyl/Acetyltrans_Enzymes"/>
</dbReference>
<accession>A0ABQ6LQL8</accession>
<sequence>MDPETPIESMNTLTLADFRPEHLPGALRLVAEARWPHRAEDLAFFLRLSRGIVALDGGQVVGTTLLTRFGPVAVMSMIVVDARLRGRGIGRRMMEQVMAGAAVAELRLVATEEGRPLYEKLGFAVTGEIVQHQGIAAPQAADLPSGDVSWVDGAEREALLPAIAALDAEAAQADRASLVSALAGAGRIAVLRRRGAPAGYLALRAFGRGDVAGPVVAPDRPGAEALLSAALAACEGRFLRIDTPAETGLGDWLAARGLAHAGGGLAMRRGAPALPAPQTHHLFALAAQALG</sequence>
<gene>
    <name evidence="2" type="ORF">LNKW23_22590</name>
</gene>
<evidence type="ECO:0000313" key="3">
    <source>
        <dbReference type="Proteomes" id="UP001239909"/>
    </source>
</evidence>
<dbReference type="Proteomes" id="UP001239909">
    <property type="component" value="Unassembled WGS sequence"/>
</dbReference>
<evidence type="ECO:0000259" key="1">
    <source>
        <dbReference type="PROSITE" id="PS51186"/>
    </source>
</evidence>
<dbReference type="EMBL" id="BSYI01000015">
    <property type="protein sequence ID" value="GMG83046.1"/>
    <property type="molecule type" value="Genomic_DNA"/>
</dbReference>
<dbReference type="InterPro" id="IPR041496">
    <property type="entry name" value="YitH/HolE_GNAT"/>
</dbReference>
<dbReference type="PROSITE" id="PS00380">
    <property type="entry name" value="RHODANESE_1"/>
    <property type="match status" value="1"/>
</dbReference>
<evidence type="ECO:0000313" key="2">
    <source>
        <dbReference type="EMBL" id="GMG83046.1"/>
    </source>
</evidence>
<dbReference type="Pfam" id="PF18014">
    <property type="entry name" value="Acetyltransf_18"/>
    <property type="match status" value="1"/>
</dbReference>
<dbReference type="Gene3D" id="3.40.630.30">
    <property type="match status" value="1"/>
</dbReference>
<comment type="caution">
    <text evidence="2">The sequence shown here is derived from an EMBL/GenBank/DDBJ whole genome shotgun (WGS) entry which is preliminary data.</text>
</comment>
<keyword evidence="3" id="KW-1185">Reference proteome</keyword>
<reference evidence="2 3" key="1">
    <citation type="submission" date="2023-04" db="EMBL/GenBank/DDBJ databases">
        <title>Marinoamorphus aggregata gen. nov., sp. Nov., isolate from tissue of brittle star Ophioplocus japonicus.</title>
        <authorList>
            <person name="Kawano K."/>
            <person name="Sawayama S."/>
            <person name="Nakagawa S."/>
        </authorList>
    </citation>
    <scope>NUCLEOTIDE SEQUENCE [LARGE SCALE GENOMIC DNA]</scope>
    <source>
        <strain evidence="2 3">NKW23</strain>
    </source>
</reference>
<dbReference type="SUPFAM" id="SSF55729">
    <property type="entry name" value="Acyl-CoA N-acyltransferases (Nat)"/>
    <property type="match status" value="1"/>
</dbReference>
<dbReference type="Pfam" id="PF13508">
    <property type="entry name" value="Acetyltransf_7"/>
    <property type="match status" value="1"/>
</dbReference>
<dbReference type="InterPro" id="IPR016181">
    <property type="entry name" value="Acyl_CoA_acyltransferase"/>
</dbReference>
<dbReference type="PROSITE" id="PS51186">
    <property type="entry name" value="GNAT"/>
    <property type="match status" value="1"/>
</dbReference>
<name>A0ABQ6LQL8_9RHOB</name>
<protein>
    <submittedName>
        <fullName evidence="2">GNAT family N-acetyltransferase</fullName>
    </submittedName>
</protein>
<feature type="domain" description="N-acetyltransferase" evidence="1">
    <location>
        <begin position="13"/>
        <end position="144"/>
    </location>
</feature>
<organism evidence="2 3">
    <name type="scientific">Paralimibaculum aggregatum</name>
    <dbReference type="NCBI Taxonomy" id="3036245"/>
    <lineage>
        <taxon>Bacteria</taxon>
        <taxon>Pseudomonadati</taxon>
        <taxon>Pseudomonadota</taxon>
        <taxon>Alphaproteobacteria</taxon>
        <taxon>Rhodobacterales</taxon>
        <taxon>Paracoccaceae</taxon>
        <taxon>Paralimibaculum</taxon>
    </lineage>
</organism>
<dbReference type="PANTHER" id="PTHR47237:SF2">
    <property type="entry name" value="BLL4206 PROTEIN"/>
    <property type="match status" value="1"/>
</dbReference>
<dbReference type="PANTHER" id="PTHR47237">
    <property type="entry name" value="SLL0310 PROTEIN"/>
    <property type="match status" value="1"/>
</dbReference>
<proteinExistence type="predicted"/>
<dbReference type="InterPro" id="IPR001307">
    <property type="entry name" value="Thiosulphate_STrfase_CS"/>
</dbReference>
<dbReference type="InterPro" id="IPR000182">
    <property type="entry name" value="GNAT_dom"/>
</dbReference>